<feature type="region of interest" description="Disordered" evidence="1">
    <location>
        <begin position="1"/>
        <end position="28"/>
    </location>
</feature>
<evidence type="ECO:0000313" key="3">
    <source>
        <dbReference type="EMBL" id="AXG08908.1"/>
    </source>
</evidence>
<evidence type="ECO:0000313" key="5">
    <source>
        <dbReference type="Proteomes" id="UP000253273"/>
    </source>
</evidence>
<organism evidence="2 5">
    <name type="scientific">Haloplanus rubicundus</name>
    <dbReference type="NCBI Taxonomy" id="1547898"/>
    <lineage>
        <taxon>Archaea</taxon>
        <taxon>Methanobacteriati</taxon>
        <taxon>Methanobacteriota</taxon>
        <taxon>Stenosarchaea group</taxon>
        <taxon>Halobacteria</taxon>
        <taxon>Halobacteriales</taxon>
        <taxon>Haloferacaceae</taxon>
        <taxon>Haloplanus</taxon>
    </lineage>
</organism>
<dbReference type="Proteomes" id="UP000252985">
    <property type="component" value="Chromosome"/>
</dbReference>
<sequence length="87" mass="9373">MVHEELQRASEELQAAAEAADGEERERLEGQAEAFAKLAKSGTDHGRLARHENALREIKAATGETVGEHVDAAMASITAYRETLDGV</sequence>
<feature type="compositionally biased region" description="Basic and acidic residues" evidence="1">
    <location>
        <begin position="1"/>
        <end position="11"/>
    </location>
</feature>
<evidence type="ECO:0000313" key="4">
    <source>
        <dbReference type="Proteomes" id="UP000252985"/>
    </source>
</evidence>
<dbReference type="AlphaFoldDB" id="A0A345E036"/>
<accession>A0A345E9N6</accession>
<dbReference type="Proteomes" id="UP000253273">
    <property type="component" value="Chromosome"/>
</dbReference>
<name>A0A345E036_9EURY</name>
<dbReference type="InterPro" id="IPR055975">
    <property type="entry name" value="DUF7553"/>
</dbReference>
<keyword evidence="5" id="KW-1185">Reference proteome</keyword>
<dbReference type="GeneID" id="37285907"/>
<reference evidence="2 5" key="2">
    <citation type="submission" date="2018-07" db="EMBL/GenBank/DDBJ databases">
        <title>Genome sequences of Haloplanus sp. CBA1113.</title>
        <authorList>
            <person name="Kim Y.B."/>
            <person name="Roh S.W."/>
        </authorList>
    </citation>
    <scope>NUCLEOTIDE SEQUENCE [LARGE SCALE GENOMIC DNA]</scope>
    <source>
        <strain evidence="2 5">CBA1113</strain>
    </source>
</reference>
<dbReference type="EMBL" id="CP031148">
    <property type="protein sequence ID" value="AXG08908.1"/>
    <property type="molecule type" value="Genomic_DNA"/>
</dbReference>
<accession>A0A345E036</accession>
<dbReference type="OrthoDB" id="197463at2157"/>
<gene>
    <name evidence="3" type="ORF">DU484_02975</name>
    <name evidence="2" type="ORF">DU500_03405</name>
</gene>
<dbReference type="KEGG" id="haq:DU484_02975"/>
<dbReference type="Pfam" id="PF24430">
    <property type="entry name" value="DUF7553"/>
    <property type="match status" value="1"/>
</dbReference>
<protein>
    <submittedName>
        <fullName evidence="2">Uncharacterized protein</fullName>
    </submittedName>
</protein>
<dbReference type="EMBL" id="CP031150">
    <property type="protein sequence ID" value="AXG05558.1"/>
    <property type="molecule type" value="Genomic_DNA"/>
</dbReference>
<dbReference type="RefSeq" id="WP_114584707.1">
    <property type="nucleotide sequence ID" value="NZ_CP031148.1"/>
</dbReference>
<reference evidence="3 4" key="1">
    <citation type="submission" date="2018-07" db="EMBL/GenBank/DDBJ databases">
        <title>Genome sequences of Haloplanus sp. CBA1112.</title>
        <authorList>
            <person name="Kim Y.B."/>
            <person name="Roh S.W."/>
        </authorList>
    </citation>
    <scope>NUCLEOTIDE SEQUENCE [LARGE SCALE GENOMIC DNA]</scope>
    <source>
        <strain evidence="3 4">CBA1112</strain>
    </source>
</reference>
<evidence type="ECO:0000313" key="2">
    <source>
        <dbReference type="EMBL" id="AXG05558.1"/>
    </source>
</evidence>
<dbReference type="KEGG" id="haj:DU500_03405"/>
<proteinExistence type="predicted"/>
<evidence type="ECO:0000256" key="1">
    <source>
        <dbReference type="SAM" id="MobiDB-lite"/>
    </source>
</evidence>